<dbReference type="KEGG" id="ddl:Desdi_2272"/>
<dbReference type="Proteomes" id="UP000010797">
    <property type="component" value="Chromosome"/>
</dbReference>
<keyword evidence="1" id="KW-0472">Membrane</keyword>
<dbReference type="STRING" id="871963.Desdi_2272"/>
<keyword evidence="1" id="KW-0812">Transmembrane</keyword>
<name>L0F922_DESDL</name>
<evidence type="ECO:0000313" key="3">
    <source>
        <dbReference type="Proteomes" id="UP000010797"/>
    </source>
</evidence>
<feature type="transmembrane region" description="Helical" evidence="1">
    <location>
        <begin position="5"/>
        <end position="22"/>
    </location>
</feature>
<accession>L0F922</accession>
<dbReference type="HOGENOM" id="CLU_156635_0_0_9"/>
<reference evidence="3" key="1">
    <citation type="submission" date="2012-02" db="EMBL/GenBank/DDBJ databases">
        <title>Complete sequence of Desulfitobacterium dichloroeliminans LMG P-21439.</title>
        <authorList>
            <person name="Lucas S."/>
            <person name="Han J."/>
            <person name="Lapidus A."/>
            <person name="Cheng J.-F."/>
            <person name="Goodwin L."/>
            <person name="Pitluck S."/>
            <person name="Peters L."/>
            <person name="Ovchinnikova G."/>
            <person name="Teshima H."/>
            <person name="Detter J.C."/>
            <person name="Han C."/>
            <person name="Tapia R."/>
            <person name="Land M."/>
            <person name="Hauser L."/>
            <person name="Kyrpides N."/>
            <person name="Ivanova N."/>
            <person name="Pagani I."/>
            <person name="Kruse T."/>
            <person name="de Vos W.M."/>
            <person name="Boon N."/>
            <person name="Smidt H."/>
            <person name="Woyke T."/>
        </authorList>
    </citation>
    <scope>NUCLEOTIDE SEQUENCE [LARGE SCALE GENOMIC DNA]</scope>
    <source>
        <strain evidence="3">LMG P-21439 / DCA1</strain>
    </source>
</reference>
<dbReference type="OrthoDB" id="3034917at2"/>
<dbReference type="AlphaFoldDB" id="L0F922"/>
<dbReference type="RefSeq" id="WP_015262678.1">
    <property type="nucleotide sequence ID" value="NC_019903.1"/>
</dbReference>
<gene>
    <name evidence="2" type="ordered locus">Desdi_2272</name>
</gene>
<organism evidence="2 3">
    <name type="scientific">Desulfitobacterium dichloroeliminans (strain LMG P-21439 / DCA1)</name>
    <dbReference type="NCBI Taxonomy" id="871963"/>
    <lineage>
        <taxon>Bacteria</taxon>
        <taxon>Bacillati</taxon>
        <taxon>Bacillota</taxon>
        <taxon>Clostridia</taxon>
        <taxon>Eubacteriales</taxon>
        <taxon>Desulfitobacteriaceae</taxon>
        <taxon>Desulfitobacterium</taxon>
    </lineage>
</organism>
<dbReference type="EMBL" id="CP003344">
    <property type="protein sequence ID" value="AGA69702.1"/>
    <property type="molecule type" value="Genomic_DNA"/>
</dbReference>
<dbReference type="InterPro" id="IPR025373">
    <property type="entry name" value="DUF4363"/>
</dbReference>
<sequence>MLRTYLTVGIIILVLVLGSYWHNQYINSSASSLEGMLIAVEDIIQNRHWGNANQQMDQLKKEWDETKKLWSILLDHQEIDTIDLSLKRAEKYILEQEAALSLGEVAALRLLFHHIADTETITLQNIL</sequence>
<keyword evidence="3" id="KW-1185">Reference proteome</keyword>
<keyword evidence="1" id="KW-1133">Transmembrane helix</keyword>
<protein>
    <recommendedName>
        <fullName evidence="4">DUF4363 family protein</fullName>
    </recommendedName>
</protein>
<evidence type="ECO:0000256" key="1">
    <source>
        <dbReference type="SAM" id="Phobius"/>
    </source>
</evidence>
<evidence type="ECO:0008006" key="4">
    <source>
        <dbReference type="Google" id="ProtNLM"/>
    </source>
</evidence>
<evidence type="ECO:0000313" key="2">
    <source>
        <dbReference type="EMBL" id="AGA69702.1"/>
    </source>
</evidence>
<proteinExistence type="predicted"/>
<dbReference type="eggNOG" id="ENOG5032ZJH">
    <property type="taxonomic scope" value="Bacteria"/>
</dbReference>
<dbReference type="Pfam" id="PF14276">
    <property type="entry name" value="DUF4363"/>
    <property type="match status" value="1"/>
</dbReference>